<dbReference type="SUPFAM" id="SSF49373">
    <property type="entry name" value="Invasin/intimin cell-adhesion fragments"/>
    <property type="match status" value="1"/>
</dbReference>
<reference evidence="3" key="1">
    <citation type="submission" date="2018-06" db="EMBL/GenBank/DDBJ databases">
        <authorList>
            <person name="Ashton P.M."/>
            <person name="Dallman T."/>
            <person name="Nair S."/>
            <person name="De Pinna E."/>
            <person name="Peters T."/>
            <person name="Grant K."/>
        </authorList>
    </citation>
    <scope>NUCLEOTIDE SEQUENCE</scope>
    <source>
        <strain evidence="3">270101</strain>
    </source>
</reference>
<gene>
    <name evidence="3" type="ORF">DQY80_21685</name>
</gene>
<accession>A0A3U5NE77</accession>
<dbReference type="InterPro" id="IPR008964">
    <property type="entry name" value="Invasin/intimin_cell_adhesion"/>
</dbReference>
<protein>
    <recommendedName>
        <fullName evidence="2">Big-1 domain-containing protein</fullName>
    </recommendedName>
</protein>
<comment type="caution">
    <text evidence="3">The sequence shown here is derived from an EMBL/GenBank/DDBJ whole genome shotgun (WGS) entry which is preliminary data.</text>
</comment>
<proteinExistence type="inferred from homology"/>
<name>A0A3U5NE77_SALET</name>
<evidence type="ECO:0000259" key="2">
    <source>
        <dbReference type="Pfam" id="PF02369"/>
    </source>
</evidence>
<sequence>MSANKLHLYTSTGLLDFEPNKTATIIAELKDSNEKPISGMEIKWRYVADSPDATVTTYGGSSHTGADGRAEYTISSNKANSISVTATSTCADAETIYIGVASDNVTAPVVVDSDIQGIAYQIMIRKHVKGGHAGDSYTVYWDDHAIATVMDDPAKNIFPYVKSIKKNADYLSPGTHYIYYTIDDQVGNRSYSPVVSQDVSYDNATPLYDKPLFPDLLDATVNNHGLSLDKGLLIKIRYPQSKAGQGAVIEAGDTISVYMKKGDPENDAENPDIQPVKIATHTVSKAEISGTNIEFTADKSYFIDNINDTFNGVYIFIYYTVGDSNPLYSYSADLYVDTESPGNFIIRLID</sequence>
<evidence type="ECO:0000313" key="3">
    <source>
        <dbReference type="EMBL" id="EBS4747063.1"/>
    </source>
</evidence>
<organism evidence="3">
    <name type="scientific">Salmonella enterica subsp. enterica serovar Bareilly</name>
    <dbReference type="NCBI Taxonomy" id="58096"/>
    <lineage>
        <taxon>Bacteria</taxon>
        <taxon>Pseudomonadati</taxon>
        <taxon>Pseudomonadota</taxon>
        <taxon>Gammaproteobacteria</taxon>
        <taxon>Enterobacterales</taxon>
        <taxon>Enterobacteriaceae</taxon>
        <taxon>Salmonella</taxon>
    </lineage>
</organism>
<dbReference type="InterPro" id="IPR003344">
    <property type="entry name" value="Big_1_dom"/>
</dbReference>
<feature type="domain" description="Big-1" evidence="2">
    <location>
        <begin position="21"/>
        <end position="89"/>
    </location>
</feature>
<dbReference type="AlphaFoldDB" id="A0A3U5NE77"/>
<comment type="similarity">
    <text evidence="1">Belongs to the intimin/invasin family.</text>
</comment>
<dbReference type="Gene3D" id="2.60.40.10">
    <property type="entry name" value="Immunoglobulins"/>
    <property type="match status" value="1"/>
</dbReference>
<dbReference type="EMBL" id="AAGVPM010000020">
    <property type="protein sequence ID" value="EBS4747063.1"/>
    <property type="molecule type" value="Genomic_DNA"/>
</dbReference>
<evidence type="ECO:0000256" key="1">
    <source>
        <dbReference type="ARBA" id="ARBA00010116"/>
    </source>
</evidence>
<dbReference type="Pfam" id="PF02369">
    <property type="entry name" value="Big_1"/>
    <property type="match status" value="1"/>
</dbReference>
<dbReference type="InterPro" id="IPR013783">
    <property type="entry name" value="Ig-like_fold"/>
</dbReference>